<proteinExistence type="predicted"/>
<feature type="transmembrane region" description="Helical" evidence="1">
    <location>
        <begin position="23"/>
        <end position="42"/>
    </location>
</feature>
<accession>A0A508X6H8</accession>
<keyword evidence="1" id="KW-1133">Transmembrane helix</keyword>
<keyword evidence="1" id="KW-0472">Membrane</keyword>
<sequence>MPKPLSLDACFLRLSSRRGKGEAALTFFTVSSAIIILLRSALKTLLKQPIP</sequence>
<organism evidence="2">
    <name type="scientific">Sinorhizobium medicae</name>
    <dbReference type="NCBI Taxonomy" id="110321"/>
    <lineage>
        <taxon>Bacteria</taxon>
        <taxon>Pseudomonadati</taxon>
        <taxon>Pseudomonadota</taxon>
        <taxon>Alphaproteobacteria</taxon>
        <taxon>Hyphomicrobiales</taxon>
        <taxon>Rhizobiaceae</taxon>
        <taxon>Sinorhizobium/Ensifer group</taxon>
        <taxon>Sinorhizobium</taxon>
    </lineage>
</organism>
<name>A0A508X6H8_9HYPH</name>
<gene>
    <name evidence="2" type="ORF">EMEDMD4_790283</name>
</gene>
<evidence type="ECO:0000313" key="2">
    <source>
        <dbReference type="EMBL" id="VTZ65259.1"/>
    </source>
</evidence>
<keyword evidence="1" id="KW-0812">Transmembrane</keyword>
<evidence type="ECO:0000256" key="1">
    <source>
        <dbReference type="SAM" id="Phobius"/>
    </source>
</evidence>
<dbReference type="Proteomes" id="UP000507954">
    <property type="component" value="Unassembled WGS sequence"/>
</dbReference>
<dbReference type="EMBL" id="CABFNB010000149">
    <property type="protein sequence ID" value="VTZ65259.1"/>
    <property type="molecule type" value="Genomic_DNA"/>
</dbReference>
<protein>
    <submittedName>
        <fullName evidence="2">Uncharacterized protein</fullName>
    </submittedName>
</protein>
<dbReference type="AlphaFoldDB" id="A0A508X6H8"/>
<reference evidence="2" key="1">
    <citation type="submission" date="2019-06" db="EMBL/GenBank/DDBJ databases">
        <authorList>
            <person name="Le Quere A."/>
            <person name="Colella S."/>
        </authorList>
    </citation>
    <scope>NUCLEOTIDE SEQUENCE</scope>
    <source>
        <strain evidence="2">EmedicaeMD41</strain>
    </source>
</reference>